<dbReference type="InterPro" id="IPR046341">
    <property type="entry name" value="SET_dom_sf"/>
</dbReference>
<dbReference type="Pfam" id="PF00856">
    <property type="entry name" value="SET"/>
    <property type="match status" value="1"/>
</dbReference>
<organism evidence="3 4">
    <name type="scientific">Immersiella caudata</name>
    <dbReference type="NCBI Taxonomy" id="314043"/>
    <lineage>
        <taxon>Eukaryota</taxon>
        <taxon>Fungi</taxon>
        <taxon>Dikarya</taxon>
        <taxon>Ascomycota</taxon>
        <taxon>Pezizomycotina</taxon>
        <taxon>Sordariomycetes</taxon>
        <taxon>Sordariomycetidae</taxon>
        <taxon>Sordariales</taxon>
        <taxon>Lasiosphaeriaceae</taxon>
        <taxon>Immersiella</taxon>
    </lineage>
</organism>
<reference evidence="3" key="1">
    <citation type="submission" date="2023-06" db="EMBL/GenBank/DDBJ databases">
        <title>Genome-scale phylogeny and comparative genomics of the fungal order Sordariales.</title>
        <authorList>
            <consortium name="Lawrence Berkeley National Laboratory"/>
            <person name="Hensen N."/>
            <person name="Bonometti L."/>
            <person name="Westerberg I."/>
            <person name="Brannstrom I.O."/>
            <person name="Guillou S."/>
            <person name="Cros-Aarteil S."/>
            <person name="Calhoun S."/>
            <person name="Haridas S."/>
            <person name="Kuo A."/>
            <person name="Mondo S."/>
            <person name="Pangilinan J."/>
            <person name="Riley R."/>
            <person name="Labutti K."/>
            <person name="Andreopoulos B."/>
            <person name="Lipzen A."/>
            <person name="Chen C."/>
            <person name="Yanf M."/>
            <person name="Daum C."/>
            <person name="Ng V."/>
            <person name="Clum A."/>
            <person name="Steindorff A."/>
            <person name="Ohm R."/>
            <person name="Martin F."/>
            <person name="Silar P."/>
            <person name="Natvig D."/>
            <person name="Lalanne C."/>
            <person name="Gautier V."/>
            <person name="Ament-Velasquez S.L."/>
            <person name="Kruys A."/>
            <person name="Hutchinson M.I."/>
            <person name="Powell A.J."/>
            <person name="Barry K."/>
            <person name="Miller A.N."/>
            <person name="Grigoriev I.V."/>
            <person name="Debuchy R."/>
            <person name="Gladieux P."/>
            <person name="Thoren M.H."/>
            <person name="Johannesson H."/>
        </authorList>
    </citation>
    <scope>NUCLEOTIDE SEQUENCE</scope>
    <source>
        <strain evidence="3">CBS 606.72</strain>
    </source>
</reference>
<dbReference type="PROSITE" id="PS50280">
    <property type="entry name" value="SET"/>
    <property type="match status" value="1"/>
</dbReference>
<accession>A0AA40C299</accession>
<dbReference type="Proteomes" id="UP001175000">
    <property type="component" value="Unassembled WGS sequence"/>
</dbReference>
<dbReference type="Gene3D" id="2.170.270.10">
    <property type="entry name" value="SET domain"/>
    <property type="match status" value="1"/>
</dbReference>
<sequence>MAWGRRSLLRAVLLGFVAQVALANADAAADADVKSKVDPPAAGSTEGLVYEAIDKQQVMASNITTAKPGKKPAIEGWWNSKICTVSGEYCVFTNRRLQKGRGLAMVTRFEDFQKAERIEEYLNKGENKIEEEGLFTETEVVDKGIGITATKNIRRGKKVMSWSPVLMIHTDFFQNVKKKSERKRLLEAAVAFLPDETRAKLDRQRIQGLAPGEGRKTRTIEDIILGAPFEVNFGYEYGQEGHSRHYAHYPEMAVVQHNCRPNMAYHIDGNFAIRVTVARRTQGGEELTLSYIDPLWPRYKRQAWVQKRRGLGKPCSCQKCNPKGGDAEIKESEERVKKIEDTLAKLKNHDSTDITEEMIDEFLALVDKESMHAKLADFYENAAMNYNYLGFDVKAKKYADLAVQAGIIEEGPESNSVIANRIFASDIKGHFSYRFTLKRKRNKKQ</sequence>
<dbReference type="SUPFAM" id="SSF82199">
    <property type="entry name" value="SET domain"/>
    <property type="match status" value="1"/>
</dbReference>
<evidence type="ECO:0000256" key="1">
    <source>
        <dbReference type="SAM" id="SignalP"/>
    </source>
</evidence>
<evidence type="ECO:0000313" key="3">
    <source>
        <dbReference type="EMBL" id="KAK0622731.1"/>
    </source>
</evidence>
<feature type="signal peptide" evidence="1">
    <location>
        <begin position="1"/>
        <end position="23"/>
    </location>
</feature>
<keyword evidence="4" id="KW-1185">Reference proteome</keyword>
<dbReference type="AlphaFoldDB" id="A0AA40C299"/>
<protein>
    <recommendedName>
        <fullName evidence="2">SET domain-containing protein</fullName>
    </recommendedName>
</protein>
<dbReference type="InterPro" id="IPR001214">
    <property type="entry name" value="SET_dom"/>
</dbReference>
<name>A0AA40C299_9PEZI</name>
<dbReference type="EMBL" id="JAULSU010000003">
    <property type="protein sequence ID" value="KAK0622731.1"/>
    <property type="molecule type" value="Genomic_DNA"/>
</dbReference>
<dbReference type="PANTHER" id="PTHR47332">
    <property type="entry name" value="SET DOMAIN-CONTAINING PROTEIN 5"/>
    <property type="match status" value="1"/>
</dbReference>
<keyword evidence="1" id="KW-0732">Signal</keyword>
<dbReference type="InterPro" id="IPR053185">
    <property type="entry name" value="SET_domain_protein"/>
</dbReference>
<gene>
    <name evidence="3" type="ORF">B0T14DRAFT_427510</name>
</gene>
<dbReference type="CDD" id="cd20071">
    <property type="entry name" value="SET_SMYD"/>
    <property type="match status" value="1"/>
</dbReference>
<evidence type="ECO:0000259" key="2">
    <source>
        <dbReference type="PROSITE" id="PS50280"/>
    </source>
</evidence>
<proteinExistence type="predicted"/>
<dbReference type="PANTHER" id="PTHR47332:SF6">
    <property type="entry name" value="SET DOMAIN-CONTAINING PROTEIN"/>
    <property type="match status" value="1"/>
</dbReference>
<feature type="domain" description="SET" evidence="2">
    <location>
        <begin position="131"/>
        <end position="292"/>
    </location>
</feature>
<evidence type="ECO:0000313" key="4">
    <source>
        <dbReference type="Proteomes" id="UP001175000"/>
    </source>
</evidence>
<feature type="chain" id="PRO_5041360009" description="SET domain-containing protein" evidence="1">
    <location>
        <begin position="24"/>
        <end position="445"/>
    </location>
</feature>
<comment type="caution">
    <text evidence="3">The sequence shown here is derived from an EMBL/GenBank/DDBJ whole genome shotgun (WGS) entry which is preliminary data.</text>
</comment>